<evidence type="ECO:0000256" key="1">
    <source>
        <dbReference type="SAM" id="SignalP"/>
    </source>
</evidence>
<dbReference type="OrthoDB" id="6376425at2759"/>
<reference evidence="2" key="1">
    <citation type="submission" date="2022-01" db="UniProtKB">
        <authorList>
            <consortium name="EnsemblMetazoa"/>
        </authorList>
    </citation>
    <scope>IDENTIFICATION</scope>
</reference>
<organism evidence="2 3">
    <name type="scientific">Cimex lectularius</name>
    <name type="common">Bed bug</name>
    <name type="synonym">Acanthia lectularia</name>
    <dbReference type="NCBI Taxonomy" id="79782"/>
    <lineage>
        <taxon>Eukaryota</taxon>
        <taxon>Metazoa</taxon>
        <taxon>Ecdysozoa</taxon>
        <taxon>Arthropoda</taxon>
        <taxon>Hexapoda</taxon>
        <taxon>Insecta</taxon>
        <taxon>Pterygota</taxon>
        <taxon>Neoptera</taxon>
        <taxon>Paraneoptera</taxon>
        <taxon>Hemiptera</taxon>
        <taxon>Heteroptera</taxon>
        <taxon>Panheteroptera</taxon>
        <taxon>Cimicomorpha</taxon>
        <taxon>Cimicidae</taxon>
        <taxon>Cimex</taxon>
    </lineage>
</organism>
<dbReference type="KEGG" id="clec:112127707"/>
<name>A0A8I6SQ29_CIMLE</name>
<keyword evidence="1" id="KW-0732">Signal</keyword>
<protein>
    <submittedName>
        <fullName evidence="2">Uncharacterized protein</fullName>
    </submittedName>
</protein>
<evidence type="ECO:0000313" key="3">
    <source>
        <dbReference type="Proteomes" id="UP000494040"/>
    </source>
</evidence>
<dbReference type="AlphaFoldDB" id="A0A8I6SQ29"/>
<sequence length="281" mass="32033">MRAKPLNTCLVCLCCFIYSSALPRSKDYRDMSSEYVPGGDTSIQSDPLSKEPTCEELRAMWRFSKRQSRAAEITNEIPTFRDPFAFNVWEEYARPRSAGRGVRYRKPLIYGKVVHHPQYIPHPPDRLKAFEEVARLFGSPINPEVSRRKTSFRLGGGGGLQSHVPIQTTQSGSFQHLKELIRNERLRELQEQRINEDADRNVGKIHYGRITESSPRVVENALIQDKATGLVPSKGIVAFPNMLGPASYSYIDEYPMQQLEIPKVKQRYPDTSVSTDPLYTI</sequence>
<dbReference type="RefSeq" id="XP_024084818.1">
    <property type="nucleotide sequence ID" value="XM_024229050.1"/>
</dbReference>
<dbReference type="EnsemblMetazoa" id="XM_024229050.1">
    <property type="protein sequence ID" value="XP_024084818.1"/>
    <property type="gene ID" value="LOC112127707"/>
</dbReference>
<accession>A0A8I6SQ29</accession>
<feature type="signal peptide" evidence="1">
    <location>
        <begin position="1"/>
        <end position="21"/>
    </location>
</feature>
<evidence type="ECO:0000313" key="2">
    <source>
        <dbReference type="EnsemblMetazoa" id="XP_024084818.1"/>
    </source>
</evidence>
<proteinExistence type="predicted"/>
<keyword evidence="3" id="KW-1185">Reference proteome</keyword>
<dbReference type="GeneID" id="112127707"/>
<feature type="chain" id="PRO_5035257373" evidence="1">
    <location>
        <begin position="22"/>
        <end position="281"/>
    </location>
</feature>
<dbReference type="Proteomes" id="UP000494040">
    <property type="component" value="Unassembled WGS sequence"/>
</dbReference>